<evidence type="ECO:0000313" key="8">
    <source>
        <dbReference type="EMBL" id="MFD2839996.1"/>
    </source>
</evidence>
<keyword evidence="6" id="KW-0449">Lipoprotein</keyword>
<accession>A0ABW5XFK0</accession>
<dbReference type="SUPFAM" id="SSF53850">
    <property type="entry name" value="Periplasmic binding protein-like II"/>
    <property type="match status" value="1"/>
</dbReference>
<keyword evidence="3 7" id="KW-0732">Signal</keyword>
<dbReference type="PROSITE" id="PS51257">
    <property type="entry name" value="PROKAR_LIPOPROTEIN"/>
    <property type="match status" value="1"/>
</dbReference>
<dbReference type="PANTHER" id="PTHR30429">
    <property type="entry name" value="D-METHIONINE-BINDING LIPOPROTEIN METQ"/>
    <property type="match status" value="1"/>
</dbReference>
<evidence type="ECO:0000256" key="1">
    <source>
        <dbReference type="ARBA" id="ARBA00004635"/>
    </source>
</evidence>
<evidence type="ECO:0000256" key="4">
    <source>
        <dbReference type="ARBA" id="ARBA00023136"/>
    </source>
</evidence>
<evidence type="ECO:0000256" key="5">
    <source>
        <dbReference type="ARBA" id="ARBA00023139"/>
    </source>
</evidence>
<feature type="signal peptide" evidence="7">
    <location>
        <begin position="1"/>
        <end position="27"/>
    </location>
</feature>
<gene>
    <name evidence="8" type="ORF">ACFSYH_05355</name>
</gene>
<keyword evidence="5" id="KW-0564">Palmitate</keyword>
<evidence type="ECO:0000256" key="3">
    <source>
        <dbReference type="ARBA" id="ARBA00022729"/>
    </source>
</evidence>
<evidence type="ECO:0000313" key="9">
    <source>
        <dbReference type="Proteomes" id="UP001597391"/>
    </source>
</evidence>
<comment type="similarity">
    <text evidence="2">Belongs to the NlpA lipoprotein family.</text>
</comment>
<dbReference type="EMBL" id="JBHUOP010000002">
    <property type="protein sequence ID" value="MFD2839996.1"/>
    <property type="molecule type" value="Genomic_DNA"/>
</dbReference>
<keyword evidence="4" id="KW-0472">Membrane</keyword>
<name>A0ABW5XFK0_9MICO</name>
<proteinExistence type="inferred from homology"/>
<keyword evidence="9" id="KW-1185">Reference proteome</keyword>
<dbReference type="Proteomes" id="UP001597391">
    <property type="component" value="Unassembled WGS sequence"/>
</dbReference>
<reference evidence="9" key="1">
    <citation type="journal article" date="2019" name="Int. J. Syst. Evol. Microbiol.">
        <title>The Global Catalogue of Microorganisms (GCM) 10K type strain sequencing project: providing services to taxonomists for standard genome sequencing and annotation.</title>
        <authorList>
            <consortium name="The Broad Institute Genomics Platform"/>
            <consortium name="The Broad Institute Genome Sequencing Center for Infectious Disease"/>
            <person name="Wu L."/>
            <person name="Ma J."/>
        </authorList>
    </citation>
    <scope>NUCLEOTIDE SEQUENCE [LARGE SCALE GENOMIC DNA]</scope>
    <source>
        <strain evidence="9">KCTC 33576</strain>
    </source>
</reference>
<protein>
    <submittedName>
        <fullName evidence="8">MetQ/NlpA family ABC transporter substrate-binding protein</fullName>
    </submittedName>
</protein>
<evidence type="ECO:0000256" key="2">
    <source>
        <dbReference type="ARBA" id="ARBA00008973"/>
    </source>
</evidence>
<evidence type="ECO:0000256" key="6">
    <source>
        <dbReference type="ARBA" id="ARBA00023288"/>
    </source>
</evidence>
<sequence>MTRKSPLKSVVALATAATLAFSLAACSQDSGEQNTGDDTQASTKGTEADPVKLGVVGAEDYWPVFVEEAEKEGIYVEIVDFSEYSIPNVALTEGEIDLNQFQHLLFLAGYNVDAGQDLAPIAATAVYPLGLYSQKHTSVDTITGGEIAVPNDPTNLSRALLVLQDAGLIELRDGGSAFSTELDVLPESKVTVRPVDAAQTVVSLPDVEASIVNNDFLKDAGLEASDALYRDSAEAEGARPYINVWVARDAEKDSELYAKLVEIYKRDVIQEGVLEASGGTAAVANQSGAELEGFLDEIEADFKAANN</sequence>
<dbReference type="Gene3D" id="3.40.190.10">
    <property type="entry name" value="Periplasmic binding protein-like II"/>
    <property type="match status" value="2"/>
</dbReference>
<organism evidence="8 9">
    <name type="scientific">Populibacterium corticicola</name>
    <dbReference type="NCBI Taxonomy" id="1812826"/>
    <lineage>
        <taxon>Bacteria</taxon>
        <taxon>Bacillati</taxon>
        <taxon>Actinomycetota</taxon>
        <taxon>Actinomycetes</taxon>
        <taxon>Micrococcales</taxon>
        <taxon>Jonesiaceae</taxon>
        <taxon>Populibacterium</taxon>
    </lineage>
</organism>
<feature type="chain" id="PRO_5046991703" evidence="7">
    <location>
        <begin position="28"/>
        <end position="307"/>
    </location>
</feature>
<evidence type="ECO:0000256" key="7">
    <source>
        <dbReference type="SAM" id="SignalP"/>
    </source>
</evidence>
<dbReference type="PANTHER" id="PTHR30429:SF1">
    <property type="entry name" value="D-METHIONINE-BINDING LIPOPROTEIN METQ-RELATED"/>
    <property type="match status" value="1"/>
</dbReference>
<comment type="subcellular location">
    <subcellularLocation>
        <location evidence="1">Membrane</location>
        <topology evidence="1">Lipid-anchor</topology>
    </subcellularLocation>
</comment>
<dbReference type="RefSeq" id="WP_377465617.1">
    <property type="nucleotide sequence ID" value="NZ_JBHUOP010000002.1"/>
</dbReference>
<dbReference type="InterPro" id="IPR004872">
    <property type="entry name" value="Lipoprotein_NlpA"/>
</dbReference>
<comment type="caution">
    <text evidence="8">The sequence shown here is derived from an EMBL/GenBank/DDBJ whole genome shotgun (WGS) entry which is preliminary data.</text>
</comment>
<dbReference type="Pfam" id="PF03180">
    <property type="entry name" value="Lipoprotein_9"/>
    <property type="match status" value="1"/>
</dbReference>